<dbReference type="InterPro" id="IPR002223">
    <property type="entry name" value="Kunitz_BPTI"/>
</dbReference>
<protein>
    <recommendedName>
        <fullName evidence="3">BPTI/Kunitz inhibitor domain-containing protein</fullName>
    </recommendedName>
</protein>
<dbReference type="PRINTS" id="PR00759">
    <property type="entry name" value="BASICPTASE"/>
</dbReference>
<evidence type="ECO:0000313" key="4">
    <source>
        <dbReference type="EnsemblMetazoa" id="G9622.1:cds"/>
    </source>
</evidence>
<organism evidence="4 5">
    <name type="scientific">Magallana gigas</name>
    <name type="common">Pacific oyster</name>
    <name type="synonym">Crassostrea gigas</name>
    <dbReference type="NCBI Taxonomy" id="29159"/>
    <lineage>
        <taxon>Eukaryota</taxon>
        <taxon>Metazoa</taxon>
        <taxon>Spiralia</taxon>
        <taxon>Lophotrochozoa</taxon>
        <taxon>Mollusca</taxon>
        <taxon>Bivalvia</taxon>
        <taxon>Autobranchia</taxon>
        <taxon>Pteriomorphia</taxon>
        <taxon>Ostreida</taxon>
        <taxon>Ostreoidea</taxon>
        <taxon>Ostreidae</taxon>
        <taxon>Magallana</taxon>
    </lineage>
</organism>
<sequence length="137" mass="15049">MEKILVIGLMCALSVVVSGSRGYGYYRKPPPPSGGVCSLRPDVGECDGICPRFYYDARRRTCRKFNYGCCGGNANNFKTKALCQRVCGRRKPCPLIFCFVGACTIQTCPNFPKATCVAVCPCESLWLYNGEDVTSQC</sequence>
<evidence type="ECO:0000256" key="2">
    <source>
        <dbReference type="SAM" id="SignalP"/>
    </source>
</evidence>
<keyword evidence="2" id="KW-0732">Signal</keyword>
<dbReference type="AlphaFoldDB" id="A0A8W8NUD4"/>
<dbReference type="EnsemblMetazoa" id="G9622.1">
    <property type="protein sequence ID" value="G9622.1:cds"/>
    <property type="gene ID" value="G9622"/>
</dbReference>
<name>A0A8W8NUD4_MAGGI</name>
<reference evidence="4" key="1">
    <citation type="submission" date="2022-08" db="UniProtKB">
        <authorList>
            <consortium name="EnsemblMetazoa"/>
        </authorList>
    </citation>
    <scope>IDENTIFICATION</scope>
    <source>
        <strain evidence="4">05x7-T-G4-1.051#20</strain>
    </source>
</reference>
<dbReference type="InterPro" id="IPR051388">
    <property type="entry name" value="Serpin_venom_toxin"/>
</dbReference>
<dbReference type="Pfam" id="PF00014">
    <property type="entry name" value="Kunitz_BPTI"/>
    <property type="match status" value="1"/>
</dbReference>
<accession>A0A8W8NUD4</accession>
<dbReference type="PROSITE" id="PS50279">
    <property type="entry name" value="BPTI_KUNITZ_2"/>
    <property type="match status" value="1"/>
</dbReference>
<feature type="chain" id="PRO_5036498800" description="BPTI/Kunitz inhibitor domain-containing protein" evidence="2">
    <location>
        <begin position="20"/>
        <end position="137"/>
    </location>
</feature>
<dbReference type="CDD" id="cd00109">
    <property type="entry name" value="Kunitz-type"/>
    <property type="match status" value="1"/>
</dbReference>
<dbReference type="Gene3D" id="4.10.410.10">
    <property type="entry name" value="Pancreatic trypsin inhibitor Kunitz domain"/>
    <property type="match status" value="1"/>
</dbReference>
<dbReference type="FunFam" id="4.10.410.10:FF:000020">
    <property type="entry name" value="Collagen, type VI, alpha 3"/>
    <property type="match status" value="1"/>
</dbReference>
<dbReference type="PANTHER" id="PTHR46751">
    <property type="entry name" value="EPPIN"/>
    <property type="match status" value="1"/>
</dbReference>
<dbReference type="SUPFAM" id="SSF57362">
    <property type="entry name" value="BPTI-like"/>
    <property type="match status" value="1"/>
</dbReference>
<evidence type="ECO:0000259" key="3">
    <source>
        <dbReference type="PROSITE" id="PS50279"/>
    </source>
</evidence>
<keyword evidence="1" id="KW-1015">Disulfide bond</keyword>
<dbReference type="GO" id="GO:0004867">
    <property type="term" value="F:serine-type endopeptidase inhibitor activity"/>
    <property type="evidence" value="ECO:0007669"/>
    <property type="project" value="InterPro"/>
</dbReference>
<proteinExistence type="predicted"/>
<evidence type="ECO:0000256" key="1">
    <source>
        <dbReference type="ARBA" id="ARBA00023157"/>
    </source>
</evidence>
<dbReference type="PANTHER" id="PTHR46751:SF1">
    <property type="entry name" value="WAP FOUR-DISULFIDE CORE DOMAIN PROTEIN 6A"/>
    <property type="match status" value="1"/>
</dbReference>
<keyword evidence="5" id="KW-1185">Reference proteome</keyword>
<dbReference type="SMART" id="SM00131">
    <property type="entry name" value="KU"/>
    <property type="match status" value="1"/>
</dbReference>
<dbReference type="InterPro" id="IPR036880">
    <property type="entry name" value="Kunitz_BPTI_sf"/>
</dbReference>
<dbReference type="Proteomes" id="UP000005408">
    <property type="component" value="Unassembled WGS sequence"/>
</dbReference>
<feature type="domain" description="BPTI/Kunitz inhibitor" evidence="3">
    <location>
        <begin position="37"/>
        <end position="87"/>
    </location>
</feature>
<evidence type="ECO:0000313" key="5">
    <source>
        <dbReference type="Proteomes" id="UP000005408"/>
    </source>
</evidence>
<feature type="signal peptide" evidence="2">
    <location>
        <begin position="1"/>
        <end position="19"/>
    </location>
</feature>